<evidence type="ECO:0000313" key="3">
    <source>
        <dbReference type="EMBL" id="MCI0754449.1"/>
    </source>
</evidence>
<proteinExistence type="predicted"/>
<dbReference type="EMBL" id="JALBUU010000004">
    <property type="protein sequence ID" value="MCI0754449.1"/>
    <property type="molecule type" value="Genomic_DNA"/>
</dbReference>
<keyword evidence="1" id="KW-0732">Signal</keyword>
<comment type="caution">
    <text evidence="3">The sequence shown here is derived from an EMBL/GenBank/DDBJ whole genome shotgun (WGS) entry which is preliminary data.</text>
</comment>
<sequence length="320" mass="34260">MIASRRRALLLGALALSGLGSCALLGGGDPATPAAPLSVPSDSVLVPRGRLLLDRRAMGFGGLSGLHVDDDLRYTAVSDLGRWVQAQLVAGPDGVPVALKDLRSGPLRQDFPLPLPRPLMRDAEALARLPDGTWLVAFERWHRICAYPGFDRRCEPVLQSPPGLDAAPPNAGLESLTVLADGRWLAIAEGLQAGDGTLPAWIGQPGAWASLRYRPSSGYVPTDAAPLPDGGALVVERSFSLLGGGFRAMLRRLPAAQLAHPATEAVLVPQTLIGPDALPHDNWEGVSVFRHRGELWVAMQVDDNELFFQQGQLLFFSFRN</sequence>
<dbReference type="PROSITE" id="PS51257">
    <property type="entry name" value="PROKAR_LIPOPROTEIN"/>
    <property type="match status" value="1"/>
</dbReference>
<feature type="chain" id="PRO_5047135210" evidence="1">
    <location>
        <begin position="24"/>
        <end position="320"/>
    </location>
</feature>
<dbReference type="InterPro" id="IPR027372">
    <property type="entry name" value="Phytase-like_dom"/>
</dbReference>
<keyword evidence="4" id="KW-1185">Reference proteome</keyword>
<dbReference type="SUPFAM" id="SSF63829">
    <property type="entry name" value="Calcium-dependent phosphotriesterase"/>
    <property type="match status" value="1"/>
</dbReference>
<protein>
    <submittedName>
        <fullName evidence="3">Esterase-like activity of phytase family protein</fullName>
    </submittedName>
</protein>
<organism evidence="3 4">
    <name type="scientific">Teichococcus vastitatis</name>
    <dbReference type="NCBI Taxonomy" id="2307076"/>
    <lineage>
        <taxon>Bacteria</taxon>
        <taxon>Pseudomonadati</taxon>
        <taxon>Pseudomonadota</taxon>
        <taxon>Alphaproteobacteria</taxon>
        <taxon>Acetobacterales</taxon>
        <taxon>Roseomonadaceae</taxon>
        <taxon>Roseomonas</taxon>
    </lineage>
</organism>
<dbReference type="InterPro" id="IPR014567">
    <property type="entry name" value="UCP031900"/>
</dbReference>
<dbReference type="PIRSF" id="PIRSF031900">
    <property type="entry name" value="UCP031900"/>
    <property type="match status" value="1"/>
</dbReference>
<name>A0ABS9W783_9PROT</name>
<evidence type="ECO:0000259" key="2">
    <source>
        <dbReference type="Pfam" id="PF13449"/>
    </source>
</evidence>
<dbReference type="RefSeq" id="WP_241792964.1">
    <property type="nucleotide sequence ID" value="NZ_JALBUU010000004.1"/>
</dbReference>
<feature type="signal peptide" evidence="1">
    <location>
        <begin position="1"/>
        <end position="23"/>
    </location>
</feature>
<accession>A0ABS9W783</accession>
<evidence type="ECO:0000313" key="4">
    <source>
        <dbReference type="Proteomes" id="UP001201985"/>
    </source>
</evidence>
<gene>
    <name evidence="3" type="ORF">MON41_11850</name>
</gene>
<reference evidence="3 4" key="1">
    <citation type="submission" date="2022-03" db="EMBL/GenBank/DDBJ databases">
        <title>Complete genome analysis of Roseomonas KG 17.1 : a prolific producer of plant growth promoters.</title>
        <authorList>
            <person name="Saadouli I."/>
            <person name="Najjari A."/>
            <person name="Mosbah A."/>
            <person name="Ouzari H.I."/>
        </authorList>
    </citation>
    <scope>NUCLEOTIDE SEQUENCE [LARGE SCALE GENOMIC DNA]</scope>
    <source>
        <strain evidence="3 4">KG17-1</strain>
    </source>
</reference>
<feature type="domain" description="Phytase-like" evidence="2">
    <location>
        <begin position="59"/>
        <end position="304"/>
    </location>
</feature>
<evidence type="ECO:0000256" key="1">
    <source>
        <dbReference type="SAM" id="SignalP"/>
    </source>
</evidence>
<dbReference type="Proteomes" id="UP001201985">
    <property type="component" value="Unassembled WGS sequence"/>
</dbReference>
<dbReference type="Pfam" id="PF13449">
    <property type="entry name" value="Phytase-like"/>
    <property type="match status" value="1"/>
</dbReference>